<dbReference type="InterPro" id="IPR025478">
    <property type="entry name" value="COP23"/>
</dbReference>
<evidence type="ECO:0000313" key="3">
    <source>
        <dbReference type="Proteomes" id="UP000249794"/>
    </source>
</evidence>
<proteinExistence type="predicted"/>
<feature type="region of interest" description="Disordered" evidence="1">
    <location>
        <begin position="211"/>
        <end position="232"/>
    </location>
</feature>
<evidence type="ECO:0008006" key="4">
    <source>
        <dbReference type="Google" id="ProtNLM"/>
    </source>
</evidence>
<sequence length="232" mass="24629">MSTGLISVLSAAPSFAQTNPPLPDVEPSTSGTPLPGDTRFECQLYEGTFTVVYRPESQPEKVYPWATPGQMGGGWTAERRCYAISDRLESYRPEGLVELQVGTENGYNTVCATTEQSPGLCKIVFTVPPGQNPTVTRDLVFENLALADAGNNTTVVNTFTSSGSYGSSGSDLLGQIGEVLNLPTRNSHRASSAPTGNGIYLKPFLDTADGGTGTALRSTTAPGRTLNPDRFR</sequence>
<reference evidence="2 3" key="2">
    <citation type="submission" date="2018-06" db="EMBL/GenBank/DDBJ databases">
        <title>Metagenomic assembly of (sub)arctic Cyanobacteria and their associated microbiome from non-axenic cultures.</title>
        <authorList>
            <person name="Baurain D."/>
        </authorList>
    </citation>
    <scope>NUCLEOTIDE SEQUENCE [LARGE SCALE GENOMIC DNA]</scope>
    <source>
        <strain evidence="2">ULC027bin1</strain>
    </source>
</reference>
<name>A0A2W4YES4_9CYAN</name>
<protein>
    <recommendedName>
        <fullName evidence="4">Circadian oscillating protein COP23</fullName>
    </recommendedName>
</protein>
<reference evidence="3" key="1">
    <citation type="submission" date="2018-04" db="EMBL/GenBank/DDBJ databases">
        <authorList>
            <person name="Cornet L."/>
        </authorList>
    </citation>
    <scope>NUCLEOTIDE SEQUENCE [LARGE SCALE GENOMIC DNA]</scope>
</reference>
<dbReference type="AlphaFoldDB" id="A0A2W4YES4"/>
<comment type="caution">
    <text evidence="2">The sequence shown here is derived from an EMBL/GenBank/DDBJ whole genome shotgun (WGS) entry which is preliminary data.</text>
</comment>
<dbReference type="Proteomes" id="UP000249794">
    <property type="component" value="Unassembled WGS sequence"/>
</dbReference>
<gene>
    <name evidence="2" type="ORF">DCF15_21675</name>
</gene>
<dbReference type="Pfam" id="PF14218">
    <property type="entry name" value="COP23"/>
    <property type="match status" value="1"/>
</dbReference>
<feature type="region of interest" description="Disordered" evidence="1">
    <location>
        <begin position="16"/>
        <end position="35"/>
    </location>
</feature>
<dbReference type="EMBL" id="QBMP01000363">
    <property type="protein sequence ID" value="PZO45285.1"/>
    <property type="molecule type" value="Genomic_DNA"/>
</dbReference>
<evidence type="ECO:0000256" key="1">
    <source>
        <dbReference type="SAM" id="MobiDB-lite"/>
    </source>
</evidence>
<evidence type="ECO:0000313" key="2">
    <source>
        <dbReference type="EMBL" id="PZO45285.1"/>
    </source>
</evidence>
<accession>A0A2W4YES4</accession>
<organism evidence="2 3">
    <name type="scientific">Phormidesmis priestleyi</name>
    <dbReference type="NCBI Taxonomy" id="268141"/>
    <lineage>
        <taxon>Bacteria</taxon>
        <taxon>Bacillati</taxon>
        <taxon>Cyanobacteriota</taxon>
        <taxon>Cyanophyceae</taxon>
        <taxon>Leptolyngbyales</taxon>
        <taxon>Leptolyngbyaceae</taxon>
        <taxon>Phormidesmis</taxon>
    </lineage>
</organism>